<comment type="caution">
    <text evidence="4">The sequence shown here is derived from an EMBL/GenBank/DDBJ whole genome shotgun (WGS) entry which is preliminary data.</text>
</comment>
<evidence type="ECO:0000256" key="2">
    <source>
        <dbReference type="SAM" id="Phobius"/>
    </source>
</evidence>
<accession>A0ABP5DZ68</accession>
<dbReference type="Pfam" id="PF01478">
    <property type="entry name" value="Peptidase_A24"/>
    <property type="match status" value="1"/>
</dbReference>
<proteinExistence type="inferred from homology"/>
<dbReference type="InterPro" id="IPR000045">
    <property type="entry name" value="Prepilin_IV_endopep_pep"/>
</dbReference>
<feature type="transmembrane region" description="Helical" evidence="2">
    <location>
        <begin position="112"/>
        <end position="133"/>
    </location>
</feature>
<protein>
    <recommendedName>
        <fullName evidence="3">Prepilin type IV endopeptidase peptidase domain-containing protein</fullName>
    </recommendedName>
</protein>
<evidence type="ECO:0000256" key="1">
    <source>
        <dbReference type="RuleBase" id="RU003793"/>
    </source>
</evidence>
<dbReference type="InterPro" id="IPR014032">
    <property type="entry name" value="Peptidase_A24A_bac"/>
</dbReference>
<evidence type="ECO:0000313" key="4">
    <source>
        <dbReference type="EMBL" id="GAA1986817.1"/>
    </source>
</evidence>
<feature type="transmembrane region" description="Helical" evidence="2">
    <location>
        <begin position="58"/>
        <end position="76"/>
    </location>
</feature>
<evidence type="ECO:0000259" key="3">
    <source>
        <dbReference type="Pfam" id="PF01478"/>
    </source>
</evidence>
<name>A0ABP5DZ68_9PSEU</name>
<feature type="transmembrane region" description="Helical" evidence="2">
    <location>
        <begin position="6"/>
        <end position="27"/>
    </location>
</feature>
<dbReference type="Gene3D" id="1.20.120.1220">
    <property type="match status" value="1"/>
</dbReference>
<dbReference type="EMBL" id="BAAANN010000045">
    <property type="protein sequence ID" value="GAA1986817.1"/>
    <property type="molecule type" value="Genomic_DNA"/>
</dbReference>
<keyword evidence="2" id="KW-0812">Transmembrane</keyword>
<evidence type="ECO:0000313" key="5">
    <source>
        <dbReference type="Proteomes" id="UP001501116"/>
    </source>
</evidence>
<gene>
    <name evidence="4" type="ORF">GCM10009754_75990</name>
</gene>
<reference evidence="5" key="1">
    <citation type="journal article" date="2019" name="Int. J. Syst. Evol. Microbiol.">
        <title>The Global Catalogue of Microorganisms (GCM) 10K type strain sequencing project: providing services to taxonomists for standard genome sequencing and annotation.</title>
        <authorList>
            <consortium name="The Broad Institute Genomics Platform"/>
            <consortium name="The Broad Institute Genome Sequencing Center for Infectious Disease"/>
            <person name="Wu L."/>
            <person name="Ma J."/>
        </authorList>
    </citation>
    <scope>NUCLEOTIDE SEQUENCE [LARGE SCALE GENOMIC DNA]</scope>
    <source>
        <strain evidence="5">JCM 14545</strain>
    </source>
</reference>
<feature type="transmembrane region" description="Helical" evidence="2">
    <location>
        <begin position="34"/>
        <end position="52"/>
    </location>
</feature>
<dbReference type="PRINTS" id="PR00864">
    <property type="entry name" value="PREPILNPTASE"/>
</dbReference>
<dbReference type="Proteomes" id="UP001501116">
    <property type="component" value="Unassembled WGS sequence"/>
</dbReference>
<feature type="transmembrane region" description="Helical" evidence="2">
    <location>
        <begin position="88"/>
        <end position="106"/>
    </location>
</feature>
<sequence length="214" mass="20859">MQGIIVLAFAVAGAGIGLAAALVLARAGFPPSRSWCAAGTAVLSGLVAWRWVSGGWPSWWLPTACLVAVLAVPLVVTDLRVRRLPDVLTLPAYPLAAVVLGLAAAFGPGAGLAVRAAGGAIVFGGAHLAIRALSPGSLGAGDVKLSGALGGVLGAAGWAALPVAAVLAAFVTAALAVAAALCRWRGWRGGVPHGPGLVAAVCLVTACPALGMGT</sequence>
<feature type="transmembrane region" description="Helical" evidence="2">
    <location>
        <begin position="167"/>
        <end position="184"/>
    </location>
</feature>
<dbReference type="RefSeq" id="WP_344430072.1">
    <property type="nucleotide sequence ID" value="NZ_BAAANN010000045.1"/>
</dbReference>
<feature type="transmembrane region" description="Helical" evidence="2">
    <location>
        <begin position="196"/>
        <end position="213"/>
    </location>
</feature>
<organism evidence="4 5">
    <name type="scientific">Amycolatopsis minnesotensis</name>
    <dbReference type="NCBI Taxonomy" id="337894"/>
    <lineage>
        <taxon>Bacteria</taxon>
        <taxon>Bacillati</taxon>
        <taxon>Actinomycetota</taxon>
        <taxon>Actinomycetes</taxon>
        <taxon>Pseudonocardiales</taxon>
        <taxon>Pseudonocardiaceae</taxon>
        <taxon>Amycolatopsis</taxon>
    </lineage>
</organism>
<keyword evidence="2" id="KW-0472">Membrane</keyword>
<keyword evidence="5" id="KW-1185">Reference proteome</keyword>
<keyword evidence="2" id="KW-1133">Transmembrane helix</keyword>
<feature type="domain" description="Prepilin type IV endopeptidase peptidase" evidence="3">
    <location>
        <begin position="66"/>
        <end position="176"/>
    </location>
</feature>
<comment type="similarity">
    <text evidence="1">Belongs to the peptidase A24 family.</text>
</comment>